<evidence type="ECO:0000259" key="2">
    <source>
        <dbReference type="SMART" id="SM00198"/>
    </source>
</evidence>
<name>A0ABY5MW94_9SPHN</name>
<feature type="chain" id="PRO_5045582979" evidence="1">
    <location>
        <begin position="23"/>
        <end position="167"/>
    </location>
</feature>
<dbReference type="RefSeq" id="WP_249504169.1">
    <property type="nucleotide sequence ID" value="NZ_CP097253.1"/>
</dbReference>
<evidence type="ECO:0000256" key="1">
    <source>
        <dbReference type="SAM" id="SignalP"/>
    </source>
</evidence>
<keyword evidence="1" id="KW-0732">Signal</keyword>
<organism evidence="3 4">
    <name type="scientific">Sphingomonas glaciei</name>
    <dbReference type="NCBI Taxonomy" id="2938948"/>
    <lineage>
        <taxon>Bacteria</taxon>
        <taxon>Pseudomonadati</taxon>
        <taxon>Pseudomonadota</taxon>
        <taxon>Alphaproteobacteria</taxon>
        <taxon>Sphingomonadales</taxon>
        <taxon>Sphingomonadaceae</taxon>
        <taxon>Sphingomonas</taxon>
    </lineage>
</organism>
<keyword evidence="4" id="KW-1185">Reference proteome</keyword>
<accession>A0ABY5MW94</accession>
<proteinExistence type="predicted"/>
<dbReference type="Proteomes" id="UP000831921">
    <property type="component" value="Chromosome"/>
</dbReference>
<dbReference type="SMART" id="SM00198">
    <property type="entry name" value="SCP"/>
    <property type="match status" value="1"/>
</dbReference>
<reference evidence="3 4" key="1">
    <citation type="submission" date="2022-05" db="EMBL/GenBank/DDBJ databases">
        <title>S8-45 Sphingomonas ultraviolaceadurans.</title>
        <authorList>
            <person name="Liu Y."/>
        </authorList>
    </citation>
    <scope>NUCLEOTIDE SEQUENCE [LARGE SCALE GENOMIC DNA]</scope>
    <source>
        <strain evidence="3 4">S8-45</strain>
    </source>
</reference>
<evidence type="ECO:0000313" key="4">
    <source>
        <dbReference type="Proteomes" id="UP000831921"/>
    </source>
</evidence>
<protein>
    <submittedName>
        <fullName evidence="3">CAP domain-containing protein</fullName>
    </submittedName>
</protein>
<dbReference type="Pfam" id="PF00188">
    <property type="entry name" value="CAP"/>
    <property type="match status" value="1"/>
</dbReference>
<dbReference type="PRINTS" id="PR00837">
    <property type="entry name" value="V5TPXLIKE"/>
</dbReference>
<dbReference type="PANTHER" id="PTHR10334">
    <property type="entry name" value="CYSTEINE-RICH SECRETORY PROTEIN-RELATED"/>
    <property type="match status" value="1"/>
</dbReference>
<dbReference type="InterPro" id="IPR035940">
    <property type="entry name" value="CAP_sf"/>
</dbReference>
<dbReference type="Gene3D" id="3.40.33.10">
    <property type="entry name" value="CAP"/>
    <property type="match status" value="1"/>
</dbReference>
<evidence type="ECO:0000313" key="3">
    <source>
        <dbReference type="EMBL" id="UUR08392.1"/>
    </source>
</evidence>
<sequence length="167" mass="18261">MSCRIPLLLALALLPATVPAAAQSWEAQALALHNRERAAFRVAPLAWDFGLAGAADAYANEMVRTGRWGHSPKATRPGQGENLWMGTVNAYRIDEMVGGWIGERRLFRPGVFPEVSATGNWIDVGHYTQMVSSRSTRVGCAIRSGGRWTYLVCRYSPSGNVDGRVMP</sequence>
<gene>
    <name evidence="3" type="ORF">M1K48_01730</name>
</gene>
<feature type="domain" description="SCP" evidence="2">
    <location>
        <begin position="24"/>
        <end position="163"/>
    </location>
</feature>
<dbReference type="InterPro" id="IPR018244">
    <property type="entry name" value="Allrgn_V5/Tpx1_CS"/>
</dbReference>
<dbReference type="InterPro" id="IPR001283">
    <property type="entry name" value="CRISP-related"/>
</dbReference>
<dbReference type="EMBL" id="CP097253">
    <property type="protein sequence ID" value="UUR08392.1"/>
    <property type="molecule type" value="Genomic_DNA"/>
</dbReference>
<dbReference type="InterPro" id="IPR014044">
    <property type="entry name" value="CAP_dom"/>
</dbReference>
<dbReference type="SUPFAM" id="SSF55797">
    <property type="entry name" value="PR-1-like"/>
    <property type="match status" value="1"/>
</dbReference>
<feature type="signal peptide" evidence="1">
    <location>
        <begin position="1"/>
        <end position="22"/>
    </location>
</feature>
<dbReference type="PROSITE" id="PS01010">
    <property type="entry name" value="CRISP_2"/>
    <property type="match status" value="1"/>
</dbReference>